<dbReference type="InterPro" id="IPR043461">
    <property type="entry name" value="LpxH-like"/>
</dbReference>
<name>A0A1W1B9P8_9ZZZZ</name>
<keyword evidence="3" id="KW-0479">Metal-binding</keyword>
<protein>
    <recommendedName>
        <fullName evidence="6">Calcineurin-like phosphoesterase domain-containing protein</fullName>
    </recommendedName>
</protein>
<gene>
    <name evidence="7" type="ORF">MNB_SV-6-1411</name>
</gene>
<keyword evidence="4" id="KW-0472">Membrane</keyword>
<sequence>MIEIEEGAIFVADSHYPHHGDEFLDILQRVDSREISTSQLFLMGDNFDILFGGNEYVKSVSTKTREAIELLNRISKKIDIYYFEGNHDFLLKDIFPHITIYPRGQQPQIFSLQGKRVGLSHGDRYGVDIKYELFSLILRSKLFLTILKPWGKEIIDDQISKLTQKEICHPLAEFEERVDGILSSYSDVDMVIEGHYHESKILGSYISLPSLACQSKVAVVRGGRVVFVKI</sequence>
<dbReference type="PANTHER" id="PTHR34990">
    <property type="entry name" value="UDP-2,3-DIACYLGLUCOSAMINE HYDROLASE-RELATED"/>
    <property type="match status" value="1"/>
</dbReference>
<dbReference type="InterPro" id="IPR004843">
    <property type="entry name" value="Calcineurin-like_PHP"/>
</dbReference>
<evidence type="ECO:0000313" key="7">
    <source>
        <dbReference type="EMBL" id="SFV50244.1"/>
    </source>
</evidence>
<dbReference type="GO" id="GO:0009245">
    <property type="term" value="P:lipid A biosynthetic process"/>
    <property type="evidence" value="ECO:0007669"/>
    <property type="project" value="TreeGrafter"/>
</dbReference>
<dbReference type="GO" id="GO:0046872">
    <property type="term" value="F:metal ion binding"/>
    <property type="evidence" value="ECO:0007669"/>
    <property type="project" value="UniProtKB-KW"/>
</dbReference>
<evidence type="ECO:0000256" key="1">
    <source>
        <dbReference type="ARBA" id="ARBA00022475"/>
    </source>
</evidence>
<evidence type="ECO:0000259" key="6">
    <source>
        <dbReference type="Pfam" id="PF00149"/>
    </source>
</evidence>
<evidence type="ECO:0000256" key="4">
    <source>
        <dbReference type="ARBA" id="ARBA00023136"/>
    </source>
</evidence>
<dbReference type="Pfam" id="PF00149">
    <property type="entry name" value="Metallophos"/>
    <property type="match status" value="1"/>
</dbReference>
<dbReference type="AlphaFoldDB" id="A0A1W1B9P8"/>
<reference evidence="7" key="1">
    <citation type="submission" date="2016-10" db="EMBL/GenBank/DDBJ databases">
        <authorList>
            <person name="de Groot N.N."/>
        </authorList>
    </citation>
    <scope>NUCLEOTIDE SEQUENCE</scope>
</reference>
<organism evidence="7">
    <name type="scientific">hydrothermal vent metagenome</name>
    <dbReference type="NCBI Taxonomy" id="652676"/>
    <lineage>
        <taxon>unclassified sequences</taxon>
        <taxon>metagenomes</taxon>
        <taxon>ecological metagenomes</taxon>
    </lineage>
</organism>
<keyword evidence="5" id="KW-0464">Manganese</keyword>
<feature type="domain" description="Calcineurin-like phosphoesterase" evidence="6">
    <location>
        <begin position="9"/>
        <end position="198"/>
    </location>
</feature>
<evidence type="ECO:0000256" key="3">
    <source>
        <dbReference type="ARBA" id="ARBA00022723"/>
    </source>
</evidence>
<dbReference type="EMBL" id="FPHC01000008">
    <property type="protein sequence ID" value="SFV50244.1"/>
    <property type="molecule type" value="Genomic_DNA"/>
</dbReference>
<dbReference type="GO" id="GO:0008758">
    <property type="term" value="F:UDP-2,3-diacylglucosamine hydrolase activity"/>
    <property type="evidence" value="ECO:0007669"/>
    <property type="project" value="TreeGrafter"/>
</dbReference>
<dbReference type="InterPro" id="IPR029052">
    <property type="entry name" value="Metallo-depent_PP-like"/>
</dbReference>
<accession>A0A1W1B9P8</accession>
<evidence type="ECO:0000256" key="5">
    <source>
        <dbReference type="ARBA" id="ARBA00023211"/>
    </source>
</evidence>
<proteinExistence type="predicted"/>
<dbReference type="SUPFAM" id="SSF56300">
    <property type="entry name" value="Metallo-dependent phosphatases"/>
    <property type="match status" value="1"/>
</dbReference>
<evidence type="ECO:0000256" key="2">
    <source>
        <dbReference type="ARBA" id="ARBA00022519"/>
    </source>
</evidence>
<keyword evidence="1" id="KW-1003">Cell membrane</keyword>
<dbReference type="Gene3D" id="3.60.21.10">
    <property type="match status" value="1"/>
</dbReference>
<dbReference type="GO" id="GO:0016020">
    <property type="term" value="C:membrane"/>
    <property type="evidence" value="ECO:0007669"/>
    <property type="project" value="GOC"/>
</dbReference>
<keyword evidence="2" id="KW-0997">Cell inner membrane</keyword>